<comment type="similarity">
    <text evidence="2">Belongs to the resistance-nodulation-cell division (RND) (TC 2.A.6) family. MmpL subfamily.</text>
</comment>
<dbReference type="SUPFAM" id="SSF82866">
    <property type="entry name" value="Multidrug efflux transporter AcrB transmembrane domain"/>
    <property type="match status" value="2"/>
</dbReference>
<keyword evidence="10" id="KW-1185">Reference proteome</keyword>
<evidence type="ECO:0000256" key="3">
    <source>
        <dbReference type="ARBA" id="ARBA00022475"/>
    </source>
</evidence>
<sequence length="747" mass="83664">MHKIFALKKTVLIIFGVLSVLAVMSLGNLKFSFDFSQFFPEGDPDLVFYNQFIEEFGTDDNFLLIAVENDSTVFNQDFLQRFDALSKEARELPFVTESQSLTTLFYPLKTSFGYTKLPIIHLKDSTKYTSDLNKIREDNLYVNALIDEKATSLVLALETENKLDYAQSIILLTKVRALLEKHNLKNHHLLGRSYFYEAIVAMQKHEVIVSSIASILLIFIVLLLIYRRILIVLIALFSITIALLLFLGLLSVLGKELNAMAAFYPILMLIVGTSDVIHIVDDYLSKLKTGLTKENALLSTLKEVGTSTLLTSVTTAIGFASLLTSKSSSISDFGMNAALGVLTAFITVIFLTSALILLPKKEQLLPKKEVSTKWPKLLSGINNYTKKRHKPILYISLIFTFACAYGTTLIDTNYQIKESLPTNSPIATDFKFFQDSYSGFRPLEVAVMTQGTSKISDFEVIKQIELAENQLRTESPIRNIQSVSTLYKALNKAHNLNKTDYFTLPKDNKTFELYQDDIKKMARKQYGKFVNKNETKSRIRARVLDVGTDTLNQLYKRFDNFTSTQTDSSQVKFKLTGSGVLLDKNAYYIQESLITGLLAGLLMVALIMALLFKNLKLLLISLLPNLVPLLFAGALLGYLNIPLESTISVVFAIVFGIAVDDTIHFLGRYKLCRDKGLNKEAALEITFAETGRALIITTMTLFFGFLILLLSTHAPSVTIGLLVSVTLLTALVLDLLLLPVLIRSWLK</sequence>
<feature type="transmembrane region" description="Helical" evidence="7">
    <location>
        <begin position="717"/>
        <end position="742"/>
    </location>
</feature>
<protein>
    <submittedName>
        <fullName evidence="9">MMPL family transporter</fullName>
    </submittedName>
</protein>
<reference evidence="10" key="1">
    <citation type="submission" date="2023-07" db="EMBL/GenBank/DDBJ databases">
        <title>Zobellia barbeyronii sp. nov., a new marine flavobacterium, isolated from green and red algae.</title>
        <authorList>
            <person name="Nedashkovskaya O.I."/>
            <person name="Otstavnykh N."/>
            <person name="Zhukova N."/>
            <person name="Guzev K."/>
            <person name="Chausova V."/>
            <person name="Tekutyeva L."/>
            <person name="Mikhailov V."/>
            <person name="Isaeva M."/>
        </authorList>
    </citation>
    <scope>NUCLEOTIDE SEQUENCE [LARGE SCALE GENOMIC DNA]</scope>
    <source>
        <strain evidence="10">KMM 6746</strain>
    </source>
</reference>
<dbReference type="PROSITE" id="PS50156">
    <property type="entry name" value="SSD"/>
    <property type="match status" value="1"/>
</dbReference>
<feature type="transmembrane region" description="Helical" evidence="7">
    <location>
        <begin position="619"/>
        <end position="641"/>
    </location>
</feature>
<name>A0ABS5WCL0_9FLAO</name>
<gene>
    <name evidence="9" type="ORF">HW347_07700</name>
</gene>
<keyword evidence="5 7" id="KW-1133">Transmembrane helix</keyword>
<feature type="transmembrane region" description="Helical" evidence="7">
    <location>
        <begin position="207"/>
        <end position="225"/>
    </location>
</feature>
<evidence type="ECO:0000256" key="6">
    <source>
        <dbReference type="ARBA" id="ARBA00023136"/>
    </source>
</evidence>
<evidence type="ECO:0000313" key="10">
    <source>
        <dbReference type="Proteomes" id="UP000740413"/>
    </source>
</evidence>
<dbReference type="Gene3D" id="1.20.1640.10">
    <property type="entry name" value="Multidrug efflux transporter AcrB transmembrane domain"/>
    <property type="match status" value="2"/>
</dbReference>
<dbReference type="InterPro" id="IPR050545">
    <property type="entry name" value="Mycobact_MmpL"/>
</dbReference>
<feature type="transmembrane region" description="Helical" evidence="7">
    <location>
        <begin position="230"/>
        <end position="250"/>
    </location>
</feature>
<evidence type="ECO:0000259" key="8">
    <source>
        <dbReference type="PROSITE" id="PS50156"/>
    </source>
</evidence>
<evidence type="ECO:0000256" key="5">
    <source>
        <dbReference type="ARBA" id="ARBA00022989"/>
    </source>
</evidence>
<keyword evidence="4 7" id="KW-0812">Transmembrane</keyword>
<dbReference type="InterPro" id="IPR004869">
    <property type="entry name" value="MMPL_dom"/>
</dbReference>
<feature type="transmembrane region" description="Helical" evidence="7">
    <location>
        <begin position="262"/>
        <end position="284"/>
    </location>
</feature>
<feature type="transmembrane region" description="Helical" evidence="7">
    <location>
        <begin position="593"/>
        <end position="612"/>
    </location>
</feature>
<feature type="transmembrane region" description="Helical" evidence="7">
    <location>
        <begin position="647"/>
        <end position="667"/>
    </location>
</feature>
<feature type="domain" description="SSD" evidence="8">
    <location>
        <begin position="228"/>
        <end position="358"/>
    </location>
</feature>
<dbReference type="RefSeq" id="WP_214611303.1">
    <property type="nucleotide sequence ID" value="NZ_JACATN010000002.1"/>
</dbReference>
<dbReference type="Proteomes" id="UP000740413">
    <property type="component" value="Unassembled WGS sequence"/>
</dbReference>
<dbReference type="PANTHER" id="PTHR33406:SF6">
    <property type="entry name" value="MEMBRANE PROTEIN YDGH-RELATED"/>
    <property type="match status" value="1"/>
</dbReference>
<evidence type="ECO:0000256" key="1">
    <source>
        <dbReference type="ARBA" id="ARBA00004651"/>
    </source>
</evidence>
<accession>A0ABS5WCL0</accession>
<dbReference type="InterPro" id="IPR000731">
    <property type="entry name" value="SSD"/>
</dbReference>
<evidence type="ECO:0000256" key="2">
    <source>
        <dbReference type="ARBA" id="ARBA00010157"/>
    </source>
</evidence>
<evidence type="ECO:0000256" key="4">
    <source>
        <dbReference type="ARBA" id="ARBA00022692"/>
    </source>
</evidence>
<dbReference type="PRINTS" id="PR00702">
    <property type="entry name" value="ACRIFLAVINRP"/>
</dbReference>
<dbReference type="EMBL" id="JACATN010000002">
    <property type="protein sequence ID" value="MBT2161146.1"/>
    <property type="molecule type" value="Genomic_DNA"/>
</dbReference>
<dbReference type="PANTHER" id="PTHR33406">
    <property type="entry name" value="MEMBRANE PROTEIN MJ1562-RELATED"/>
    <property type="match status" value="1"/>
</dbReference>
<feature type="transmembrane region" description="Helical" evidence="7">
    <location>
        <begin position="392"/>
        <end position="410"/>
    </location>
</feature>
<keyword evidence="6 7" id="KW-0472">Membrane</keyword>
<dbReference type="Pfam" id="PF03176">
    <property type="entry name" value="MMPL"/>
    <property type="match status" value="2"/>
</dbReference>
<evidence type="ECO:0000256" key="7">
    <source>
        <dbReference type="SAM" id="Phobius"/>
    </source>
</evidence>
<organism evidence="9 10">
    <name type="scientific">Zobellia barbeyronii</name>
    <dbReference type="NCBI Taxonomy" id="2748009"/>
    <lineage>
        <taxon>Bacteria</taxon>
        <taxon>Pseudomonadati</taxon>
        <taxon>Bacteroidota</taxon>
        <taxon>Flavobacteriia</taxon>
        <taxon>Flavobacteriales</taxon>
        <taxon>Flavobacteriaceae</taxon>
        <taxon>Zobellia</taxon>
    </lineage>
</organism>
<proteinExistence type="inferred from homology"/>
<feature type="transmembrane region" description="Helical" evidence="7">
    <location>
        <begin position="337"/>
        <end position="358"/>
    </location>
</feature>
<dbReference type="InterPro" id="IPR001036">
    <property type="entry name" value="Acrflvin-R"/>
</dbReference>
<evidence type="ECO:0000313" key="9">
    <source>
        <dbReference type="EMBL" id="MBT2161146.1"/>
    </source>
</evidence>
<comment type="subcellular location">
    <subcellularLocation>
        <location evidence="1">Cell membrane</location>
        <topology evidence="1">Multi-pass membrane protein</topology>
    </subcellularLocation>
</comment>
<keyword evidence="3" id="KW-1003">Cell membrane</keyword>
<feature type="transmembrane region" description="Helical" evidence="7">
    <location>
        <begin position="693"/>
        <end position="711"/>
    </location>
</feature>
<comment type="caution">
    <text evidence="9">The sequence shown here is derived from an EMBL/GenBank/DDBJ whole genome shotgun (WGS) entry which is preliminary data.</text>
</comment>